<accession>A0A7R8WRU0</accession>
<name>A0A7R8WRU0_9CRUS</name>
<evidence type="ECO:0000313" key="2">
    <source>
        <dbReference type="EMBL" id="CAD7233359.1"/>
    </source>
</evidence>
<reference evidence="2" key="1">
    <citation type="submission" date="2020-11" db="EMBL/GenBank/DDBJ databases">
        <authorList>
            <person name="Tran Van P."/>
        </authorList>
    </citation>
    <scope>NUCLEOTIDE SEQUENCE</scope>
</reference>
<dbReference type="EMBL" id="OB666127">
    <property type="protein sequence ID" value="CAD7233359.1"/>
    <property type="molecule type" value="Genomic_DNA"/>
</dbReference>
<proteinExistence type="predicted"/>
<organism evidence="2">
    <name type="scientific">Cyprideis torosa</name>
    <dbReference type="NCBI Taxonomy" id="163714"/>
    <lineage>
        <taxon>Eukaryota</taxon>
        <taxon>Metazoa</taxon>
        <taxon>Ecdysozoa</taxon>
        <taxon>Arthropoda</taxon>
        <taxon>Crustacea</taxon>
        <taxon>Oligostraca</taxon>
        <taxon>Ostracoda</taxon>
        <taxon>Podocopa</taxon>
        <taxon>Podocopida</taxon>
        <taxon>Cytherocopina</taxon>
        <taxon>Cytheroidea</taxon>
        <taxon>Cytherideidae</taxon>
        <taxon>Cyprideis</taxon>
    </lineage>
</organism>
<protein>
    <submittedName>
        <fullName evidence="2">Uncharacterized protein</fullName>
    </submittedName>
</protein>
<gene>
    <name evidence="2" type="ORF">CTOB1V02_LOCUS11181</name>
</gene>
<feature type="region of interest" description="Disordered" evidence="1">
    <location>
        <begin position="142"/>
        <end position="166"/>
    </location>
</feature>
<dbReference type="AlphaFoldDB" id="A0A7R8WRU0"/>
<sequence length="216" mass="22802">MNAVPRKRERSPVNPPSPLPTAAVVSSRGDVSSAPAVSSHPDHVSVLIVNIAANPVRFLLAAESDGFWPLNGPVRGSDDESWRDAAVRVVKEVTHAPKCTGVSIPAPSDILWIHRIEVPSMDENFSHILFCSRLSDHPLLNGPSPAVSSPSGDSASAPAIPSPTSSARGAVNVQWLTLQEVTTVDLRCSMLLNVLKDITSSKGQVSDRLGVAVDLG</sequence>
<feature type="compositionally biased region" description="Low complexity" evidence="1">
    <location>
        <begin position="143"/>
        <end position="166"/>
    </location>
</feature>
<evidence type="ECO:0000256" key="1">
    <source>
        <dbReference type="SAM" id="MobiDB-lite"/>
    </source>
</evidence>
<feature type="region of interest" description="Disordered" evidence="1">
    <location>
        <begin position="1"/>
        <end position="26"/>
    </location>
</feature>